<dbReference type="EMBL" id="JBIRGH010000007">
    <property type="protein sequence ID" value="MFH8585413.1"/>
    <property type="molecule type" value="Genomic_DNA"/>
</dbReference>
<evidence type="ECO:0000313" key="2">
    <source>
        <dbReference type="EMBL" id="MFH8585413.1"/>
    </source>
</evidence>
<protein>
    <recommendedName>
        <fullName evidence="4">Nucleopolyhedrovirus P10 family protein</fullName>
    </recommendedName>
</protein>
<dbReference type="Proteomes" id="UP001610990">
    <property type="component" value="Unassembled WGS sequence"/>
</dbReference>
<dbReference type="RefSeq" id="WP_397672509.1">
    <property type="nucleotide sequence ID" value="NZ_JBIRGH010000007.1"/>
</dbReference>
<feature type="compositionally biased region" description="Basic and acidic residues" evidence="1">
    <location>
        <begin position="139"/>
        <end position="156"/>
    </location>
</feature>
<gene>
    <name evidence="2" type="ORF">ACH4GP_13550</name>
</gene>
<evidence type="ECO:0000313" key="3">
    <source>
        <dbReference type="Proteomes" id="UP001610990"/>
    </source>
</evidence>
<feature type="compositionally biased region" description="Low complexity" evidence="1">
    <location>
        <begin position="157"/>
        <end position="188"/>
    </location>
</feature>
<proteinExistence type="predicted"/>
<evidence type="ECO:0008006" key="4">
    <source>
        <dbReference type="Google" id="ProtNLM"/>
    </source>
</evidence>
<comment type="caution">
    <text evidence="2">The sequence shown here is derived from an EMBL/GenBank/DDBJ whole genome shotgun (WGS) entry which is preliminary data.</text>
</comment>
<organism evidence="2 3">
    <name type="scientific">Streptomyces celluloflavus</name>
    <dbReference type="NCBI Taxonomy" id="58344"/>
    <lineage>
        <taxon>Bacteria</taxon>
        <taxon>Bacillati</taxon>
        <taxon>Actinomycetota</taxon>
        <taxon>Actinomycetes</taxon>
        <taxon>Kitasatosporales</taxon>
        <taxon>Streptomycetaceae</taxon>
        <taxon>Streptomyces</taxon>
    </lineage>
</organism>
<feature type="region of interest" description="Disordered" evidence="1">
    <location>
        <begin position="139"/>
        <end position="245"/>
    </location>
</feature>
<sequence length="325" mass="31921">MTAKQVARTVHDALARTARQQFGTGRILPLGGPADGSWITERAAADALRAAVALLAGVRVGALRLSVADPGGAPRPAVPAPPSALPPGPLRITADFAATADRPLPATAARLRTALLDAAERELGLLVAAVDLRADGLLEPDESHEPDEPHGPDEAGRAGQAEGAGPAAPGTAAAPPDTADTPGPAADGRTGATREGPHEPHGPDEASRAGQTEAAGPAAPGTTAAPPDTADTPGPAADGRTGATREGPDALAAAALAVPGVARLVAALGAPSRPVRLADGHALLQLATAAGHRPLDVARAVRAAVVAVEPGPETVAVLVTAVARG</sequence>
<reference evidence="2 3" key="1">
    <citation type="submission" date="2024-10" db="EMBL/GenBank/DDBJ databases">
        <title>The Natural Products Discovery Center: Release of the First 8490 Sequenced Strains for Exploring Actinobacteria Biosynthetic Diversity.</title>
        <authorList>
            <person name="Kalkreuter E."/>
            <person name="Kautsar S.A."/>
            <person name="Yang D."/>
            <person name="Bader C.D."/>
            <person name="Teijaro C.N."/>
            <person name="Fluegel L."/>
            <person name="Davis C.M."/>
            <person name="Simpson J.R."/>
            <person name="Lauterbach L."/>
            <person name="Steele A.D."/>
            <person name="Gui C."/>
            <person name="Meng S."/>
            <person name="Li G."/>
            <person name="Viehrig K."/>
            <person name="Ye F."/>
            <person name="Su P."/>
            <person name="Kiefer A.F."/>
            <person name="Nichols A."/>
            <person name="Cepeda A.J."/>
            <person name="Yan W."/>
            <person name="Fan B."/>
            <person name="Jiang Y."/>
            <person name="Adhikari A."/>
            <person name="Zheng C.-J."/>
            <person name="Schuster L."/>
            <person name="Cowan T.M."/>
            <person name="Smanski M.J."/>
            <person name="Chevrette M.G."/>
            <person name="De Carvalho L.P.S."/>
            <person name="Shen B."/>
        </authorList>
    </citation>
    <scope>NUCLEOTIDE SEQUENCE [LARGE SCALE GENOMIC DNA]</scope>
    <source>
        <strain evidence="2 3">NPDC018013</strain>
    </source>
</reference>
<keyword evidence="3" id="KW-1185">Reference proteome</keyword>
<feature type="compositionally biased region" description="Basic and acidic residues" evidence="1">
    <location>
        <begin position="195"/>
        <end position="207"/>
    </location>
</feature>
<feature type="compositionally biased region" description="Low complexity" evidence="1">
    <location>
        <begin position="214"/>
        <end position="239"/>
    </location>
</feature>
<evidence type="ECO:0000256" key="1">
    <source>
        <dbReference type="SAM" id="MobiDB-lite"/>
    </source>
</evidence>
<name>A0ABW7RBH8_9ACTN</name>
<accession>A0ABW7RBH8</accession>